<dbReference type="AlphaFoldDB" id="X1LBX8"/>
<dbReference type="EMBL" id="BARU01047914">
    <property type="protein sequence ID" value="GAH91638.1"/>
    <property type="molecule type" value="Genomic_DNA"/>
</dbReference>
<accession>X1LBX8</accession>
<name>X1LBX8_9ZZZZ</name>
<reference evidence="1" key="1">
    <citation type="journal article" date="2014" name="Front. Microbiol.">
        <title>High frequency of phylogenetically diverse reductive dehalogenase-homologous genes in deep subseafloor sedimentary metagenomes.</title>
        <authorList>
            <person name="Kawai M."/>
            <person name="Futagami T."/>
            <person name="Toyoda A."/>
            <person name="Takaki Y."/>
            <person name="Nishi S."/>
            <person name="Hori S."/>
            <person name="Arai W."/>
            <person name="Tsubouchi T."/>
            <person name="Morono Y."/>
            <person name="Uchiyama I."/>
            <person name="Ito T."/>
            <person name="Fujiyama A."/>
            <person name="Inagaki F."/>
            <person name="Takami H."/>
        </authorList>
    </citation>
    <scope>NUCLEOTIDE SEQUENCE</scope>
    <source>
        <strain evidence="1">Expedition CK06-06</strain>
    </source>
</reference>
<comment type="caution">
    <text evidence="1">The sequence shown here is derived from an EMBL/GenBank/DDBJ whole genome shotgun (WGS) entry which is preliminary data.</text>
</comment>
<evidence type="ECO:0000313" key="1">
    <source>
        <dbReference type="EMBL" id="GAH91638.1"/>
    </source>
</evidence>
<feature type="non-terminal residue" evidence="1">
    <location>
        <position position="91"/>
    </location>
</feature>
<protein>
    <submittedName>
        <fullName evidence="1">Uncharacterized protein</fullName>
    </submittedName>
</protein>
<sequence length="91" mass="10114">TYDALLAPIEEARRERLSLDEFSAEVQQDQTLPQEVKEAVVVSIARLRARDLSSPELLAEIEALESLPVQVTELLRKLVGASKPPPFMITS</sequence>
<proteinExistence type="predicted"/>
<organism evidence="1">
    <name type="scientific">marine sediment metagenome</name>
    <dbReference type="NCBI Taxonomy" id="412755"/>
    <lineage>
        <taxon>unclassified sequences</taxon>
        <taxon>metagenomes</taxon>
        <taxon>ecological metagenomes</taxon>
    </lineage>
</organism>
<feature type="non-terminal residue" evidence="1">
    <location>
        <position position="1"/>
    </location>
</feature>
<gene>
    <name evidence="1" type="ORF">S03H2_71523</name>
</gene>